<evidence type="ECO:0000313" key="10">
    <source>
        <dbReference type="Proteomes" id="UP000011867"/>
    </source>
</evidence>
<dbReference type="EMBL" id="HF582854">
    <property type="protein sequence ID" value="CCQ37611.1"/>
    <property type="molecule type" value="Genomic_DNA"/>
</dbReference>
<keyword evidence="10" id="KW-1185">Reference proteome</keyword>
<feature type="domain" description="RCK N-terminal" evidence="7">
    <location>
        <begin position="227"/>
        <end position="344"/>
    </location>
</feature>
<proteinExistence type="predicted"/>
<dbReference type="eggNOG" id="arCOG01959">
    <property type="taxonomic scope" value="Archaea"/>
</dbReference>
<dbReference type="InterPro" id="IPR003148">
    <property type="entry name" value="RCK_N"/>
</dbReference>
<evidence type="ECO:0000256" key="5">
    <source>
        <dbReference type="ARBA" id="ARBA00023027"/>
    </source>
</evidence>
<dbReference type="Gene3D" id="3.30.70.1450">
    <property type="entry name" value="Regulator of K+ conductance, C-terminal domain"/>
    <property type="match status" value="2"/>
</dbReference>
<keyword evidence="6" id="KW-0406">Ion transport</keyword>
<keyword evidence="5" id="KW-0520">NAD</keyword>
<dbReference type="NCBIfam" id="NF007039">
    <property type="entry name" value="PRK09496.3-2"/>
    <property type="match status" value="1"/>
</dbReference>
<dbReference type="PANTHER" id="PTHR43833">
    <property type="entry name" value="POTASSIUM CHANNEL PROTEIN 2-RELATED-RELATED"/>
    <property type="match status" value="1"/>
</dbReference>
<dbReference type="Gene3D" id="3.40.50.720">
    <property type="entry name" value="NAD(P)-binding Rossmann-like Domain"/>
    <property type="match status" value="2"/>
</dbReference>
<keyword evidence="2" id="KW-0813">Transport</keyword>
<name>M1Y500_NATM8</name>
<evidence type="ECO:0000256" key="4">
    <source>
        <dbReference type="ARBA" id="ARBA00022958"/>
    </source>
</evidence>
<dbReference type="Pfam" id="PF02254">
    <property type="entry name" value="TrkA_N"/>
    <property type="match status" value="2"/>
</dbReference>
<dbReference type="InterPro" id="IPR036291">
    <property type="entry name" value="NAD(P)-bd_dom_sf"/>
</dbReference>
<reference evidence="9 10" key="1">
    <citation type="journal article" date="2013" name="Genome Announc.">
        <title>Genome of the haloarchaeon Natronomonas moolapensis, a neutrophilic member of a previously haloalkaliphilic genus.</title>
        <authorList>
            <person name="Dyall-Smith M.L."/>
            <person name="Pfeiffer F."/>
            <person name="Oberwinkler T."/>
            <person name="Klee K."/>
            <person name="Rampp M."/>
            <person name="Palm P."/>
            <person name="Gross K."/>
            <person name="Schuster S.C."/>
            <person name="Oesterhelt D."/>
        </authorList>
    </citation>
    <scope>NUCLEOTIDE SEQUENCE [LARGE SCALE GENOMIC DNA]</scope>
    <source>
        <strain evidence="10">DSM 18674 / JCM 14361 / 8.8.11</strain>
    </source>
</reference>
<accession>M1Y500</accession>
<dbReference type="HOGENOM" id="CLU_046525_0_0_2"/>
<dbReference type="PRINTS" id="PR00335">
    <property type="entry name" value="KUPTAKETRKA"/>
</dbReference>
<dbReference type="InterPro" id="IPR050721">
    <property type="entry name" value="Trk_Ktr_HKT_K-transport"/>
</dbReference>
<sequence>MRTVIVGAGEVGTSIARSLAPAHDVVVIDVDADRAEQLKYELDVMTLSGDGTSLSVLRAADVASTDLFIASTDDDRTNLVAAETAKTLADPFTIARTKSVEYLRTWELTRAAFGVDFMVCSDLLSAENVVRVVGLPSAVDVDPFAEGLVQMAEFEIDAHSPVAGQTVAEADRFESLTFAGLFRGDELFLPRGDTTIEAGDRAVVIGSPGSVQAFASDVAPESTPGDADEIVIIGGSQIGYQTARLLEERSLSPRLIEQDHDRARELAEMLPNTVVMEHDATDTEFLAREHVDEADIVVAALDSDERNLLVSVLAKRLGTDRVVAIVDNGEYVTLFEEIGIDVAINPRQVTAEEITRFTHSGIAENIAVLEGDQAEVLELKLTDASELVDRPISEVASGLEADVVFGAITRGGTLITPRGDTELCAGDHIVVFVETAFVEKLTAMA</sequence>
<evidence type="ECO:0000313" key="9">
    <source>
        <dbReference type="EMBL" id="CCQ37611.1"/>
    </source>
</evidence>
<dbReference type="RefSeq" id="WP_015410349.1">
    <property type="nucleotide sequence ID" value="NC_020388.1"/>
</dbReference>
<feature type="domain" description="RCK C-terminal" evidence="8">
    <location>
        <begin position="364"/>
        <end position="445"/>
    </location>
</feature>
<dbReference type="NCBIfam" id="NF007034">
    <property type="entry name" value="PRK09496.2-1"/>
    <property type="match status" value="1"/>
</dbReference>
<evidence type="ECO:0000256" key="1">
    <source>
        <dbReference type="ARBA" id="ARBA00003660"/>
    </source>
</evidence>
<keyword evidence="3" id="KW-0633">Potassium transport</keyword>
<dbReference type="SUPFAM" id="SSF116726">
    <property type="entry name" value="TrkA C-terminal domain-like"/>
    <property type="match status" value="2"/>
</dbReference>
<feature type="domain" description="RCK C-terminal" evidence="8">
    <location>
        <begin position="139"/>
        <end position="220"/>
    </location>
</feature>
<evidence type="ECO:0000259" key="7">
    <source>
        <dbReference type="PROSITE" id="PS51201"/>
    </source>
</evidence>
<dbReference type="InterPro" id="IPR006036">
    <property type="entry name" value="K_uptake_TrkA"/>
</dbReference>
<evidence type="ECO:0000256" key="3">
    <source>
        <dbReference type="ARBA" id="ARBA00022538"/>
    </source>
</evidence>
<evidence type="ECO:0000256" key="6">
    <source>
        <dbReference type="ARBA" id="ARBA00023065"/>
    </source>
</evidence>
<dbReference type="PANTHER" id="PTHR43833:SF5">
    <property type="entry name" value="TRK SYSTEM POTASSIUM UPTAKE PROTEIN TRKA"/>
    <property type="match status" value="1"/>
</dbReference>
<dbReference type="OrthoDB" id="27588at2157"/>
<dbReference type="PROSITE" id="PS51202">
    <property type="entry name" value="RCK_C"/>
    <property type="match status" value="2"/>
</dbReference>
<dbReference type="KEGG" id="nmo:Nmlp_3484"/>
<dbReference type="PROSITE" id="PS51201">
    <property type="entry name" value="RCK_N"/>
    <property type="match status" value="2"/>
</dbReference>
<dbReference type="NCBIfam" id="NF007031">
    <property type="entry name" value="PRK09496.1-2"/>
    <property type="match status" value="1"/>
</dbReference>
<dbReference type="STRING" id="268739.Nmlp_3484"/>
<dbReference type="GO" id="GO:0005886">
    <property type="term" value="C:plasma membrane"/>
    <property type="evidence" value="ECO:0007669"/>
    <property type="project" value="InterPro"/>
</dbReference>
<protein>
    <submittedName>
        <fullName evidence="9">TrkA domain protein</fullName>
    </submittedName>
</protein>
<dbReference type="GO" id="GO:0015079">
    <property type="term" value="F:potassium ion transmembrane transporter activity"/>
    <property type="evidence" value="ECO:0007669"/>
    <property type="project" value="InterPro"/>
</dbReference>
<evidence type="ECO:0000259" key="8">
    <source>
        <dbReference type="PROSITE" id="PS51202"/>
    </source>
</evidence>
<dbReference type="InterPro" id="IPR006037">
    <property type="entry name" value="RCK_C"/>
</dbReference>
<dbReference type="Proteomes" id="UP000011867">
    <property type="component" value="Chromosome"/>
</dbReference>
<dbReference type="GeneID" id="14653042"/>
<gene>
    <name evidence="9" type="primary">trkA1</name>
    <name evidence="9" type="ordered locus">Nmlp_3484</name>
</gene>
<evidence type="ECO:0000256" key="2">
    <source>
        <dbReference type="ARBA" id="ARBA00022448"/>
    </source>
</evidence>
<dbReference type="Pfam" id="PF02080">
    <property type="entry name" value="TrkA_C"/>
    <property type="match status" value="2"/>
</dbReference>
<keyword evidence="4" id="KW-0630">Potassium</keyword>
<comment type="function">
    <text evidence="1">Part of a potassium transport system.</text>
</comment>
<dbReference type="SUPFAM" id="SSF51735">
    <property type="entry name" value="NAD(P)-binding Rossmann-fold domains"/>
    <property type="match status" value="2"/>
</dbReference>
<feature type="domain" description="RCK N-terminal" evidence="7">
    <location>
        <begin position="1"/>
        <end position="119"/>
    </location>
</feature>
<dbReference type="AlphaFoldDB" id="M1Y500"/>
<organism evidence="9 10">
    <name type="scientific">Natronomonas moolapensis (strain DSM 18674 / CECT 7526 / JCM 14361 / 8.8.11)</name>
    <dbReference type="NCBI Taxonomy" id="268739"/>
    <lineage>
        <taxon>Archaea</taxon>
        <taxon>Methanobacteriati</taxon>
        <taxon>Methanobacteriota</taxon>
        <taxon>Stenosarchaea group</taxon>
        <taxon>Halobacteria</taxon>
        <taxon>Halobacteriales</taxon>
        <taxon>Natronomonadaceae</taxon>
        <taxon>Natronomonas</taxon>
    </lineage>
</organism>
<dbReference type="InterPro" id="IPR036721">
    <property type="entry name" value="RCK_C_sf"/>
</dbReference>